<keyword evidence="2" id="KW-1185">Reference proteome</keyword>
<organism evidence="1 2">
    <name type="scientific">Melia azedarach</name>
    <name type="common">Chinaberry tree</name>
    <dbReference type="NCBI Taxonomy" id="155640"/>
    <lineage>
        <taxon>Eukaryota</taxon>
        <taxon>Viridiplantae</taxon>
        <taxon>Streptophyta</taxon>
        <taxon>Embryophyta</taxon>
        <taxon>Tracheophyta</taxon>
        <taxon>Spermatophyta</taxon>
        <taxon>Magnoliopsida</taxon>
        <taxon>eudicotyledons</taxon>
        <taxon>Gunneridae</taxon>
        <taxon>Pentapetalae</taxon>
        <taxon>rosids</taxon>
        <taxon>malvids</taxon>
        <taxon>Sapindales</taxon>
        <taxon>Meliaceae</taxon>
        <taxon>Melia</taxon>
    </lineage>
</organism>
<evidence type="ECO:0000313" key="1">
    <source>
        <dbReference type="EMBL" id="KAJ4724910.1"/>
    </source>
</evidence>
<name>A0ACC1YMJ1_MELAZ</name>
<accession>A0ACC1YMJ1</accession>
<reference evidence="1 2" key="1">
    <citation type="journal article" date="2023" name="Science">
        <title>Complex scaffold remodeling in plant triterpene biosynthesis.</title>
        <authorList>
            <person name="De La Pena R."/>
            <person name="Hodgson H."/>
            <person name="Liu J.C."/>
            <person name="Stephenson M.J."/>
            <person name="Martin A.C."/>
            <person name="Owen C."/>
            <person name="Harkess A."/>
            <person name="Leebens-Mack J."/>
            <person name="Jimenez L.E."/>
            <person name="Osbourn A."/>
            <person name="Sattely E.S."/>
        </authorList>
    </citation>
    <scope>NUCLEOTIDE SEQUENCE [LARGE SCALE GENOMIC DNA]</scope>
    <source>
        <strain evidence="2">cv. JPN11</strain>
        <tissue evidence="1">Leaf</tissue>
    </source>
</reference>
<evidence type="ECO:0000313" key="2">
    <source>
        <dbReference type="Proteomes" id="UP001164539"/>
    </source>
</evidence>
<dbReference type="Proteomes" id="UP001164539">
    <property type="component" value="Chromosome 2"/>
</dbReference>
<proteinExistence type="predicted"/>
<protein>
    <submittedName>
        <fullName evidence="1">Uncharacterized protein</fullName>
    </submittedName>
</protein>
<comment type="caution">
    <text evidence="1">The sequence shown here is derived from an EMBL/GenBank/DDBJ whole genome shotgun (WGS) entry which is preliminary data.</text>
</comment>
<dbReference type="EMBL" id="CM051395">
    <property type="protein sequence ID" value="KAJ4724910.1"/>
    <property type="molecule type" value="Genomic_DNA"/>
</dbReference>
<gene>
    <name evidence="1" type="ORF">OWV82_003845</name>
</gene>
<sequence>MVPISLEQVLLEYNQVFEAIGDESFIDAPIYEDDNEPMAGPVAREAKIADTTTPQVHIAPTTATSSLPPVPEKKPPSRCAKRQVVDQPNFSVDDRSDHMADEDTGPSHGANHRLDMESQMRLLRYDFIAFSTRQDSAAQRQNA</sequence>